<feature type="compositionally biased region" description="Polar residues" evidence="1">
    <location>
        <begin position="877"/>
        <end position="895"/>
    </location>
</feature>
<evidence type="ECO:0000256" key="1">
    <source>
        <dbReference type="SAM" id="MobiDB-lite"/>
    </source>
</evidence>
<dbReference type="SUPFAM" id="SSF46689">
    <property type="entry name" value="Homeodomain-like"/>
    <property type="match status" value="2"/>
</dbReference>
<feature type="compositionally biased region" description="Basic residues" evidence="1">
    <location>
        <begin position="28"/>
        <end position="42"/>
    </location>
</feature>
<reference evidence="4 5" key="1">
    <citation type="journal article" date="2021" name="G3 (Bethesda)">
        <title>Genomic diversity, chromosomal rearrangements, and interspecies hybridization in the ogataea polymorpha species complex.</title>
        <authorList>
            <person name="Hanson S.J."/>
            <person name="Cinneide E.O."/>
            <person name="Salzberg L.I."/>
            <person name="Wolfe K.H."/>
            <person name="McGowan J."/>
            <person name="Fitzpatrick D.A."/>
            <person name="Matlin K."/>
        </authorList>
    </citation>
    <scope>NUCLEOTIDE SEQUENCE [LARGE SCALE GENOMIC DNA]</scope>
    <source>
        <strain evidence="4">51-138</strain>
    </source>
</reference>
<feature type="compositionally biased region" description="Polar residues" evidence="1">
    <location>
        <begin position="44"/>
        <end position="64"/>
    </location>
</feature>
<feature type="domain" description="SANT" evidence="3">
    <location>
        <begin position="737"/>
        <end position="789"/>
    </location>
</feature>
<organism evidence="4 5">
    <name type="scientific">Pichia angusta</name>
    <name type="common">Yeast</name>
    <name type="synonym">Hansenula polymorpha</name>
    <dbReference type="NCBI Taxonomy" id="870730"/>
    <lineage>
        <taxon>Eukaryota</taxon>
        <taxon>Fungi</taxon>
        <taxon>Dikarya</taxon>
        <taxon>Ascomycota</taxon>
        <taxon>Saccharomycotina</taxon>
        <taxon>Pichiomycetes</taxon>
        <taxon>Pichiales</taxon>
        <taxon>Pichiaceae</taxon>
        <taxon>Ogataea</taxon>
    </lineage>
</organism>
<feature type="region of interest" description="Disordered" evidence="1">
    <location>
        <begin position="1101"/>
        <end position="1120"/>
    </location>
</feature>
<dbReference type="Proteomes" id="UP001197328">
    <property type="component" value="Unassembled WGS sequence"/>
</dbReference>
<feature type="region of interest" description="Disordered" evidence="1">
    <location>
        <begin position="637"/>
        <end position="666"/>
    </location>
</feature>
<feature type="compositionally biased region" description="Low complexity" evidence="1">
    <location>
        <begin position="1128"/>
        <end position="1142"/>
    </location>
</feature>
<dbReference type="Gene3D" id="1.10.10.60">
    <property type="entry name" value="Homeodomain-like"/>
    <property type="match status" value="1"/>
</dbReference>
<proteinExistence type="predicted"/>
<feature type="compositionally biased region" description="Basic and acidic residues" evidence="1">
    <location>
        <begin position="864"/>
        <end position="873"/>
    </location>
</feature>
<feature type="compositionally biased region" description="Basic and acidic residues" evidence="1">
    <location>
        <begin position="1066"/>
        <end position="1079"/>
    </location>
</feature>
<feature type="domain" description="Myb-like" evidence="2">
    <location>
        <begin position="1010"/>
        <end position="1052"/>
    </location>
</feature>
<feature type="compositionally biased region" description="Basic residues" evidence="1">
    <location>
        <begin position="797"/>
        <end position="813"/>
    </location>
</feature>
<evidence type="ECO:0000259" key="2">
    <source>
        <dbReference type="PROSITE" id="PS50090"/>
    </source>
</evidence>
<dbReference type="CDD" id="cd00167">
    <property type="entry name" value="SANT"/>
    <property type="match status" value="2"/>
</dbReference>
<evidence type="ECO:0000259" key="3">
    <source>
        <dbReference type="PROSITE" id="PS51293"/>
    </source>
</evidence>
<feature type="compositionally biased region" description="Basic and acidic residues" evidence="1">
    <location>
        <begin position="383"/>
        <end position="395"/>
    </location>
</feature>
<dbReference type="PANTHER" id="PTHR13992:SF39">
    <property type="entry name" value="SMRTER, ISOFORM G"/>
    <property type="match status" value="1"/>
</dbReference>
<dbReference type="InterPro" id="IPR009057">
    <property type="entry name" value="Homeodomain-like_sf"/>
</dbReference>
<protein>
    <recommendedName>
        <fullName evidence="6">DNA-binding protein SNT1</fullName>
    </recommendedName>
</protein>
<feature type="region of interest" description="Disordered" evidence="1">
    <location>
        <begin position="1216"/>
        <end position="1291"/>
    </location>
</feature>
<feature type="compositionally biased region" description="Basic and acidic residues" evidence="1">
    <location>
        <begin position="992"/>
        <end position="1005"/>
    </location>
</feature>
<feature type="region of interest" description="Disordered" evidence="1">
    <location>
        <begin position="793"/>
        <end position="1005"/>
    </location>
</feature>
<feature type="region of interest" description="Disordered" evidence="1">
    <location>
        <begin position="175"/>
        <end position="216"/>
    </location>
</feature>
<evidence type="ECO:0008006" key="6">
    <source>
        <dbReference type="Google" id="ProtNLM"/>
    </source>
</evidence>
<feature type="region of interest" description="Disordered" evidence="1">
    <location>
        <begin position="1066"/>
        <end position="1095"/>
    </location>
</feature>
<feature type="compositionally biased region" description="Polar residues" evidence="1">
    <location>
        <begin position="820"/>
        <end position="836"/>
    </location>
</feature>
<dbReference type="PROSITE" id="PS50090">
    <property type="entry name" value="MYB_LIKE"/>
    <property type="match status" value="1"/>
</dbReference>
<feature type="region of interest" description="Disordered" evidence="1">
    <location>
        <begin position="1"/>
        <end position="162"/>
    </location>
</feature>
<dbReference type="SMART" id="SM00717">
    <property type="entry name" value="SANT"/>
    <property type="match status" value="2"/>
</dbReference>
<feature type="region of interest" description="Disordered" evidence="1">
    <location>
        <begin position="443"/>
        <end position="501"/>
    </location>
</feature>
<name>A0ABQ7S3W4_PICAN</name>
<evidence type="ECO:0000313" key="4">
    <source>
        <dbReference type="EMBL" id="KAG7852704.1"/>
    </source>
</evidence>
<feature type="region of interest" description="Disordered" evidence="1">
    <location>
        <begin position="1125"/>
        <end position="1148"/>
    </location>
</feature>
<accession>A0ABQ7S3W4</accession>
<feature type="compositionally biased region" description="Basic and acidic residues" evidence="1">
    <location>
        <begin position="184"/>
        <end position="209"/>
    </location>
</feature>
<feature type="compositionally biased region" description="Basic and acidic residues" evidence="1">
    <location>
        <begin position="956"/>
        <end position="973"/>
    </location>
</feature>
<feature type="compositionally biased region" description="Basic and acidic residues" evidence="1">
    <location>
        <begin position="299"/>
        <end position="308"/>
    </location>
</feature>
<feature type="compositionally biased region" description="Low complexity" evidence="1">
    <location>
        <begin position="128"/>
        <end position="151"/>
    </location>
</feature>
<feature type="compositionally biased region" description="Polar residues" evidence="1">
    <location>
        <begin position="1281"/>
        <end position="1291"/>
    </location>
</feature>
<dbReference type="InterPro" id="IPR017884">
    <property type="entry name" value="SANT_dom"/>
</dbReference>
<feature type="compositionally biased region" description="Polar residues" evidence="1">
    <location>
        <begin position="974"/>
        <end position="990"/>
    </location>
</feature>
<dbReference type="PROSITE" id="PS51293">
    <property type="entry name" value="SANT"/>
    <property type="match status" value="1"/>
</dbReference>
<feature type="compositionally biased region" description="Basic and acidic residues" evidence="1">
    <location>
        <begin position="1250"/>
        <end position="1261"/>
    </location>
</feature>
<feature type="compositionally biased region" description="Polar residues" evidence="1">
    <location>
        <begin position="11"/>
        <end position="20"/>
    </location>
</feature>
<feature type="region of interest" description="Disordered" evidence="1">
    <location>
        <begin position="290"/>
        <end position="317"/>
    </location>
</feature>
<dbReference type="EMBL" id="JAHLVD010000001">
    <property type="protein sequence ID" value="KAG7852704.1"/>
    <property type="molecule type" value="Genomic_DNA"/>
</dbReference>
<feature type="compositionally biased region" description="Basic and acidic residues" evidence="1">
    <location>
        <begin position="447"/>
        <end position="457"/>
    </location>
</feature>
<sequence>MSPSEHPRPSYSGSNNSNTRVYKDDNKRSRKYMPSHHSKYNGHHQYQSTTPPYGQNNNINPFSSRRQEPPGSLPGALNSAQGSVSGNGDSYSSYRSSNSHDSGFGRNSFSSGGPRRSMGYRPSRGHHNTGTSNGRGGSSSSHYFRSYSSDGNPGGSNGRFSTSYYGREHFRVEDFRQSPVSANDDGHSSGRWGSGDRDRITPQEDESSKTGDLVGGLSNKGGDIILSRDYRYNRGGLRNYRPSRVHSTGGGYARSHYRDEYRSEYREEDDRVWSERQKYHNFNRQYDSLSLESSQSPLRRADAEERVHKTGSTQTESNEYHHMGTTIKDSETQTDISKSLDQSGTIAGAAQRMAERGETVKEGLLANAQGGQELPQDYTQVKDGAKLSHDAKEGNSETEEITVERDVDKDIIEKRLLGAEYAGSRPENNDQRAPTQEISDNLENLEGEQKENKAGEQEEKDEENEWRQEDQAAPKAEDKLEMDSQTPAVQSQEDVSPIRSVGKEDINSNVVEAIAEATITVNSANEIAEKCLFPLHRVESKFFELKKTPKMERRKSLKYLQPNKLSDLHQYNFFDSAFVIFRQADGPNLLEKSFKLQNLLAQRKKDLTEEYIYRKHSWEQRVSLMDEQLSKFYNVGEPELKPQTSESSKTEVTDKPLSGRRGRHHGDTVRTEAEFLEILATLEKEREKDPMVRAQHGCAKIPDMIIDPVERYATVHFLDSNNMVRNKSQWARRIELDSLDTFTQAEHEKFCEAYSLWPKKFGRISSYMGGLRTPEECVLHYYRMKKQVNFKQIVANRNRKATRKASSTKRKSKDGRIRTGTHTPEPSTADSPNISIEGTLGEPTDGEEETDINKRRSSTSSSPSEKKKQKTEEPLSLSASSLNETSHNIPETSLSVDDGEKGEMNKRTAVAEPVERPKKKRGRKKLNPEVPSSVQKLAETKENVPVLQSSTGDPLKVAREMNEDFDQRLKDKSPLSQNDQESRGNMSSGTEDSEKKREKQKDKSHITSYWSVQEISLFPDLLQKYGTDWETMSRHITTKTSTMVRNYYQRGLTDNVRWEELAREADLKRTKEKESEKTKTKSVSGPPLGFFYDRRPSASKYSMDEQKPAFSEPASQKNQLPALHTYYPSSSSASAPAGPESSVNLPPRLPVVSLPEKIEASEKKSPLLQVPFPANNNPLSSLVEAAGSVQKGLDANSNLFKMNSLLNTVLQPPNLRSATQSHLPPLTSTSSVSPSSPYTPKLRSSIRSLLNDEKSDSKPQHEYPATKFNNMINPNDRASESSDQTVQTTTGMSALDALAQVAFERK</sequence>
<feature type="region of interest" description="Disordered" evidence="1">
    <location>
        <begin position="369"/>
        <end position="406"/>
    </location>
</feature>
<dbReference type="InterPro" id="IPR051571">
    <property type="entry name" value="N-CoR_corepressor"/>
</dbReference>
<dbReference type="Pfam" id="PF00249">
    <property type="entry name" value="Myb_DNA-binding"/>
    <property type="match status" value="2"/>
</dbReference>
<dbReference type="PANTHER" id="PTHR13992">
    <property type="entry name" value="NUCLEAR RECEPTOR CO-REPRESSOR RELATED NCOR"/>
    <property type="match status" value="1"/>
</dbReference>
<feature type="compositionally biased region" description="Low complexity" evidence="1">
    <location>
        <begin position="1219"/>
        <end position="1240"/>
    </location>
</feature>
<feature type="compositionally biased region" description="Low complexity" evidence="1">
    <location>
        <begin position="86"/>
        <end position="117"/>
    </location>
</feature>
<evidence type="ECO:0000313" key="5">
    <source>
        <dbReference type="Proteomes" id="UP001197328"/>
    </source>
</evidence>
<dbReference type="Gene3D" id="1.20.58.1880">
    <property type="match status" value="1"/>
</dbReference>
<keyword evidence="5" id="KW-1185">Reference proteome</keyword>
<gene>
    <name evidence="4" type="ORF">KL940_000405</name>
</gene>
<comment type="caution">
    <text evidence="4">The sequence shown here is derived from an EMBL/GenBank/DDBJ whole genome shotgun (WGS) entry which is preliminary data.</text>
</comment>
<feature type="compositionally biased region" description="Polar residues" evidence="1">
    <location>
        <begin position="483"/>
        <end position="494"/>
    </location>
</feature>
<feature type="compositionally biased region" description="Basic and acidic residues" evidence="1">
    <location>
        <begin position="465"/>
        <end position="482"/>
    </location>
</feature>
<dbReference type="InterPro" id="IPR001005">
    <property type="entry name" value="SANT/Myb"/>
</dbReference>